<geneLocation type="plasmid" evidence="2">
    <name>pNITHX1</name>
</geneLocation>
<dbReference type="AlphaFoldDB" id="Q1QGA7"/>
<evidence type="ECO:0000313" key="2">
    <source>
        <dbReference type="Proteomes" id="UP000001953"/>
    </source>
</evidence>
<accession>Q1QGA7</accession>
<organism evidence="1 2">
    <name type="scientific">Nitrobacter hamburgensis (strain DSM 10229 / NCIMB 13809 / X14)</name>
    <dbReference type="NCBI Taxonomy" id="323097"/>
    <lineage>
        <taxon>Bacteria</taxon>
        <taxon>Pseudomonadati</taxon>
        <taxon>Pseudomonadota</taxon>
        <taxon>Alphaproteobacteria</taxon>
        <taxon>Hyphomicrobiales</taxon>
        <taxon>Nitrobacteraceae</taxon>
        <taxon>Nitrobacter</taxon>
    </lineage>
</organism>
<dbReference type="KEGG" id="nha:Nham_4087"/>
<keyword evidence="1" id="KW-0614">Plasmid</keyword>
<keyword evidence="2" id="KW-1185">Reference proteome</keyword>
<proteinExistence type="predicted"/>
<evidence type="ECO:0000313" key="1">
    <source>
        <dbReference type="EMBL" id="ABE64740.1"/>
    </source>
</evidence>
<reference evidence="2" key="1">
    <citation type="submission" date="2006-03" db="EMBL/GenBank/DDBJ databases">
        <title>Complete sequence of plasmid 1 of Nitrobacter hamburgensis X14.</title>
        <authorList>
            <consortium name="US DOE Joint Genome Institute"/>
            <person name="Copeland A."/>
            <person name="Lucas S."/>
            <person name="Lapidus A."/>
            <person name="Barry K."/>
            <person name="Detter J.C."/>
            <person name="Glavina del Rio T."/>
            <person name="Hammon N."/>
            <person name="Israni S."/>
            <person name="Dalin E."/>
            <person name="Tice H."/>
            <person name="Pitluck S."/>
            <person name="Chain P."/>
            <person name="Malfatti S."/>
            <person name="Shin M."/>
            <person name="Vergez L."/>
            <person name="Schmutz J."/>
            <person name="Larimer F."/>
            <person name="Land M."/>
            <person name="Hauser L."/>
            <person name="Kyrpides N."/>
            <person name="Ivanova N."/>
            <person name="Ward B."/>
            <person name="Arp D."/>
            <person name="Klotz M."/>
            <person name="Stein L."/>
            <person name="O'Mullan G."/>
            <person name="Starkenburg S."/>
            <person name="Sayavedra L."/>
            <person name="Poret-Peterson A.T."/>
            <person name="Gentry M.E."/>
            <person name="Bruce D."/>
            <person name="Richardson P."/>
        </authorList>
    </citation>
    <scope>NUCLEOTIDE SEQUENCE [LARGE SCALE GENOMIC DNA]</scope>
    <source>
        <strain evidence="2">DSM 10229 / NCIMB 13809 / X14</strain>
        <plasmid evidence="2">Plasmid pNITHX1</plasmid>
    </source>
</reference>
<protein>
    <submittedName>
        <fullName evidence="1">Uncharacterized protein</fullName>
    </submittedName>
</protein>
<name>Q1QGA7_NITHX</name>
<dbReference type="HOGENOM" id="CLU_1925372_0_0_5"/>
<sequence>MESKATRRVQNYPLTGLNVTHSGDHRVGGKRECLVEPVIIAIASVMSWRPQWPECGLAWIEAFDSIPLLVIVEVMRDLDLFKEQSIARYLSMIIHNNLMKVLDPPPDPKPARKAYVYKCGPRKPKVGQALA</sequence>
<dbReference type="Proteomes" id="UP000001953">
    <property type="component" value="Plasmid 1"/>
</dbReference>
<gene>
    <name evidence="1" type="ordered locus">Nham_4087</name>
</gene>
<dbReference type="EMBL" id="CP000320">
    <property type="protein sequence ID" value="ABE64740.1"/>
    <property type="molecule type" value="Genomic_DNA"/>
</dbReference>